<protein>
    <submittedName>
        <fullName evidence="1">Uncharacterized protein</fullName>
    </submittedName>
</protein>
<dbReference type="VEuPathDB" id="FungiDB:BD410DRAFT_213715"/>
<organism evidence="1 2">
    <name type="scientific">Rickenella mellea</name>
    <dbReference type="NCBI Taxonomy" id="50990"/>
    <lineage>
        <taxon>Eukaryota</taxon>
        <taxon>Fungi</taxon>
        <taxon>Dikarya</taxon>
        <taxon>Basidiomycota</taxon>
        <taxon>Agaricomycotina</taxon>
        <taxon>Agaricomycetes</taxon>
        <taxon>Hymenochaetales</taxon>
        <taxon>Rickenellaceae</taxon>
        <taxon>Rickenella</taxon>
    </lineage>
</organism>
<keyword evidence="2" id="KW-1185">Reference proteome</keyword>
<sequence length="173" mass="19085">MSAFVDDHMPAPIATFRPSHTARVRLSQVLSLLTLRQLTRGVGYCLNESGARTPRWSPAVDIAHISDVLVKGLAIYRGTAPFRVVAFVTDVAKTTASNSGQLIRRLFSYLRIAPRRRFSDMGLRWLESSPGRAVISELHIQPLYNSVLHENSSIPSPSIYAHVTSTTTTGSPR</sequence>
<dbReference type="Proteomes" id="UP000294933">
    <property type="component" value="Unassembled WGS sequence"/>
</dbReference>
<dbReference type="EMBL" id="ML170353">
    <property type="protein sequence ID" value="TDL14333.1"/>
    <property type="molecule type" value="Genomic_DNA"/>
</dbReference>
<dbReference type="AlphaFoldDB" id="A0A4Y7PG10"/>
<gene>
    <name evidence="1" type="ORF">BD410DRAFT_213715</name>
</gene>
<proteinExistence type="predicted"/>
<reference evidence="1 2" key="1">
    <citation type="submission" date="2018-06" db="EMBL/GenBank/DDBJ databases">
        <title>A transcriptomic atlas of mushroom development highlights an independent origin of complex multicellularity.</title>
        <authorList>
            <consortium name="DOE Joint Genome Institute"/>
            <person name="Krizsan K."/>
            <person name="Almasi E."/>
            <person name="Merenyi Z."/>
            <person name="Sahu N."/>
            <person name="Viragh M."/>
            <person name="Koszo T."/>
            <person name="Mondo S."/>
            <person name="Kiss B."/>
            <person name="Balint B."/>
            <person name="Kues U."/>
            <person name="Barry K."/>
            <person name="Hegedus J.C."/>
            <person name="Henrissat B."/>
            <person name="Johnson J."/>
            <person name="Lipzen A."/>
            <person name="Ohm R."/>
            <person name="Nagy I."/>
            <person name="Pangilinan J."/>
            <person name="Yan J."/>
            <person name="Xiong Y."/>
            <person name="Grigoriev I.V."/>
            <person name="Hibbett D.S."/>
            <person name="Nagy L.G."/>
        </authorList>
    </citation>
    <scope>NUCLEOTIDE SEQUENCE [LARGE SCALE GENOMIC DNA]</scope>
    <source>
        <strain evidence="1 2">SZMC22713</strain>
    </source>
</reference>
<evidence type="ECO:0000313" key="1">
    <source>
        <dbReference type="EMBL" id="TDL14333.1"/>
    </source>
</evidence>
<accession>A0A4Y7PG10</accession>
<name>A0A4Y7PG10_9AGAM</name>
<evidence type="ECO:0000313" key="2">
    <source>
        <dbReference type="Proteomes" id="UP000294933"/>
    </source>
</evidence>